<dbReference type="GO" id="GO:0003723">
    <property type="term" value="F:RNA binding"/>
    <property type="evidence" value="ECO:0007669"/>
    <property type="project" value="UniProtKB-UniRule"/>
</dbReference>
<sequence>MEPSNLESQPNIKETFPEYFPILEVDNKSRLILKHYKPRLRSFSAPATSHVQQDDREDVRKDDQEDFIILHDPKLTPETLQRSISLTRNGDQLRKCSMSDPRGPLRSYGKRVNGKRQRYLKSLQILKYESDNNANKPKEASVFISQLDKFVTERQLQIPFEECGNVLYCKIEKNQIHNNSLGLARLTFYEENDGDALNAARDSIFKFNGKQLFNGPPIKLELDNDGSKLKAAADAIIAENQRSLEPFINNKMREPSPLPNDDDMEIGDAPSPPAVIGSVPLAKTSSASQYSESDKTKKKSVLSISHSRDSDNRSHASPEKHDQKVESAPKKPIDDDKEEGEIDSNYEDESLFGPISGHSSSRDKGKWFERYPVDSNSQHLDYSILTVVPSKRSYDQYIPDYSNDRNRNQERRRRNSSRERFIRNNLTIERSRSRSRGRSPIGNSNQQRSRDRDYGRSRNYDSVRNRDRDSVQIYNRDSSRSHDRDISRIHDRSTIRDNDRFVFRNNDREVIRSGRDIFKEAYSDDKKSEVSDTRDYWTTEKFDGTKNSSVEIPSRDHAKYRKKSQLNKDSLSKSHPVNEPKNRIQNDIPMKFDNKDNETIGQINSLSIKRQESSHVSRYEIGLSEDKSNSNLKKPLQRINSSRVESIGKHVNVNRQTKLKSYQSKPQPSSKIFEGYRKPNISDWDYSSSDSSNETDKDRKRMKAQDAKRKPLPKNIVSASTKVEDNKKVDSDEKKRNQALQQKKLSQKQISKPNTQNVTESTTKSKILRKSKNVDATISNINKEADISLLESIKTVRKQKIMPVSNIKTNLEAGGSSDVTKQRQNRKLKEGVTTNVKSQQSNDNIRRIINRSSNDVIISSETSDSDGQSPYKPHLYDESANDDDEYIDRDYLTSGDEITDAYDLDMIRLYLELNEKGLIGSDGEPIEWSENEVEFTIRVGDHVESFKDYAPDDGPHKTGCARTEGYYKIPPEEKRKYVAYGIPGTSYATDKAPAPSSRASRAKRRELQSRMAEYQDVATDADILLYNPLKAREKELTIAKSKIHHYGLFALERIKANEFVIQYTGELIRQAVADLRERKYKAEGIDGSYMFRVGDDTIIDATKMGNNARLINHSCDPNCNAKILTIKGKKKIAIYAKRDIEFGEEITYDYKFPIDKHDKIPCHCGASNCRGSLN</sequence>
<feature type="domain" description="RRM" evidence="15">
    <location>
        <begin position="140"/>
        <end position="225"/>
    </location>
</feature>
<dbReference type="Pfam" id="PF00856">
    <property type="entry name" value="SET"/>
    <property type="match status" value="1"/>
</dbReference>
<dbReference type="InterPro" id="IPR046341">
    <property type="entry name" value="SET_dom_sf"/>
</dbReference>
<dbReference type="GO" id="GO:0032259">
    <property type="term" value="P:methylation"/>
    <property type="evidence" value="ECO:0007669"/>
    <property type="project" value="UniProtKB-KW"/>
</dbReference>
<evidence type="ECO:0000256" key="11">
    <source>
        <dbReference type="ARBA" id="ARBA00047583"/>
    </source>
</evidence>
<evidence type="ECO:0000259" key="16">
    <source>
        <dbReference type="PROSITE" id="PS50280"/>
    </source>
</evidence>
<comment type="catalytic activity">
    <reaction evidence="11">
        <text>N(6)-methyl-L-lysyl(4)-[histone H3] + S-adenosyl-L-methionine = N(6),N(6)-dimethyl-L-lysyl(4)-[histone H3] + S-adenosyl-L-homocysteine + H(+)</text>
        <dbReference type="Rhea" id="RHEA:60268"/>
        <dbReference type="Rhea" id="RHEA-COMP:15540"/>
        <dbReference type="Rhea" id="RHEA-COMP:15543"/>
        <dbReference type="ChEBI" id="CHEBI:15378"/>
        <dbReference type="ChEBI" id="CHEBI:57856"/>
        <dbReference type="ChEBI" id="CHEBI:59789"/>
        <dbReference type="ChEBI" id="CHEBI:61929"/>
        <dbReference type="ChEBI" id="CHEBI:61976"/>
    </reaction>
</comment>
<dbReference type="OrthoDB" id="308383at2759"/>
<comment type="catalytic activity">
    <reaction evidence="10">
        <text>L-lysyl(4)-[histone H3] + 3 S-adenosyl-L-methionine = N(6),N(6),N(6)-trimethyl-L-lysyl(4)-[histone H3] + 3 S-adenosyl-L-homocysteine + 3 H(+)</text>
        <dbReference type="Rhea" id="RHEA:60260"/>
        <dbReference type="Rhea" id="RHEA-COMP:15537"/>
        <dbReference type="Rhea" id="RHEA-COMP:15547"/>
        <dbReference type="ChEBI" id="CHEBI:15378"/>
        <dbReference type="ChEBI" id="CHEBI:29969"/>
        <dbReference type="ChEBI" id="CHEBI:57856"/>
        <dbReference type="ChEBI" id="CHEBI:59789"/>
        <dbReference type="ChEBI" id="CHEBI:61961"/>
        <dbReference type="EC" id="2.1.1.354"/>
    </reaction>
</comment>
<feature type="compositionally biased region" description="Basic and acidic residues" evidence="14">
    <location>
        <begin position="570"/>
        <end position="594"/>
    </location>
</feature>
<feature type="compositionally biased region" description="Basic and acidic residues" evidence="14">
    <location>
        <begin position="694"/>
        <end position="709"/>
    </location>
</feature>
<evidence type="ECO:0000256" key="8">
    <source>
        <dbReference type="ARBA" id="ARBA00023242"/>
    </source>
</evidence>
<keyword evidence="13" id="KW-0694">RNA-binding</keyword>
<feature type="domain" description="SET" evidence="16">
    <location>
        <begin position="1034"/>
        <end position="1151"/>
    </location>
</feature>
<dbReference type="PANTHER" id="PTHR45814">
    <property type="entry name" value="HISTONE-LYSINE N-METHYLTRANSFERASE SETD1"/>
    <property type="match status" value="1"/>
</dbReference>
<dbReference type="AlphaFoldDB" id="A0A015IIK1"/>
<accession>A0A015IIK1</accession>
<evidence type="ECO:0000256" key="9">
    <source>
        <dbReference type="ARBA" id="ARBA00030093"/>
    </source>
</evidence>
<dbReference type="Gene3D" id="3.30.70.330">
    <property type="match status" value="1"/>
</dbReference>
<keyword evidence="7" id="KW-0156">Chromatin regulator</keyword>
<comment type="catalytic activity">
    <reaction evidence="12">
        <text>N(6),N(6)-dimethyl-L-lysyl(4)-[histone H3] + S-adenosyl-L-methionine = N(6),N(6),N(6)-trimethyl-L-lysyl(4)-[histone H3] + S-adenosyl-L-homocysteine + H(+)</text>
        <dbReference type="Rhea" id="RHEA:60272"/>
        <dbReference type="Rhea" id="RHEA-COMP:15537"/>
        <dbReference type="Rhea" id="RHEA-COMP:15540"/>
        <dbReference type="ChEBI" id="CHEBI:15378"/>
        <dbReference type="ChEBI" id="CHEBI:57856"/>
        <dbReference type="ChEBI" id="CHEBI:59789"/>
        <dbReference type="ChEBI" id="CHEBI:61961"/>
        <dbReference type="ChEBI" id="CHEBI:61976"/>
    </reaction>
</comment>
<dbReference type="HOGENOM" id="CLU_273761_0_0_1"/>
<evidence type="ECO:0000256" key="4">
    <source>
        <dbReference type="ARBA" id="ARBA00022603"/>
    </source>
</evidence>
<feature type="region of interest" description="Disordered" evidence="14">
    <location>
        <begin position="247"/>
        <end position="365"/>
    </location>
</feature>
<dbReference type="InterPro" id="IPR035979">
    <property type="entry name" value="RBD_domain_sf"/>
</dbReference>
<dbReference type="PANTHER" id="PTHR45814:SF2">
    <property type="entry name" value="HISTONE-LYSINE N-METHYLTRANSFERASE SETD1"/>
    <property type="match status" value="1"/>
</dbReference>
<gene>
    <name evidence="18" type="ORF">RirG_239520</name>
</gene>
<dbReference type="GO" id="GO:0048188">
    <property type="term" value="C:Set1C/COMPASS complex"/>
    <property type="evidence" value="ECO:0007669"/>
    <property type="project" value="TreeGrafter"/>
</dbReference>
<feature type="region of interest" description="Disordered" evidence="14">
    <location>
        <begin position="395"/>
        <end position="485"/>
    </location>
</feature>
<keyword evidence="19" id="KW-1185">Reference proteome</keyword>
<evidence type="ECO:0000256" key="2">
    <source>
        <dbReference type="ARBA" id="ARBA00012182"/>
    </source>
</evidence>
<dbReference type="InterPro" id="IPR003616">
    <property type="entry name" value="Post-SET_dom"/>
</dbReference>
<feature type="region of interest" description="Disordered" evidence="14">
    <location>
        <begin position="856"/>
        <end position="881"/>
    </location>
</feature>
<evidence type="ECO:0000256" key="12">
    <source>
        <dbReference type="ARBA" id="ARBA00049129"/>
    </source>
</evidence>
<feature type="compositionally biased region" description="Low complexity" evidence="14">
    <location>
        <begin position="682"/>
        <end position="692"/>
    </location>
</feature>
<dbReference type="Proteomes" id="UP000022910">
    <property type="component" value="Unassembled WGS sequence"/>
</dbReference>
<dbReference type="EC" id="2.1.1.354" evidence="2"/>
<keyword evidence="8" id="KW-0539">Nucleus</keyword>
<feature type="compositionally biased region" description="Polar residues" evidence="14">
    <location>
        <begin position="856"/>
        <end position="868"/>
    </location>
</feature>
<dbReference type="GO" id="GO:0140999">
    <property type="term" value="F:histone H3K4 trimethyltransferase activity"/>
    <property type="evidence" value="ECO:0007669"/>
    <property type="project" value="UniProtKB-EC"/>
</dbReference>
<name>A0A015IIK1_RHIIW</name>
<evidence type="ECO:0000313" key="18">
    <source>
        <dbReference type="EMBL" id="EXX53910.1"/>
    </source>
</evidence>
<dbReference type="EMBL" id="JEMT01028706">
    <property type="protein sequence ID" value="EXX53910.1"/>
    <property type="molecule type" value="Genomic_DNA"/>
</dbReference>
<dbReference type="PROSITE" id="PS50280">
    <property type="entry name" value="SET"/>
    <property type="match status" value="1"/>
</dbReference>
<feature type="compositionally biased region" description="Basic and acidic residues" evidence="14">
    <location>
        <begin position="722"/>
        <end position="736"/>
    </location>
</feature>
<evidence type="ECO:0000259" key="17">
    <source>
        <dbReference type="PROSITE" id="PS50868"/>
    </source>
</evidence>
<dbReference type="SUPFAM" id="SSF54928">
    <property type="entry name" value="RNA-binding domain, RBD"/>
    <property type="match status" value="1"/>
</dbReference>
<dbReference type="SMART" id="SM00508">
    <property type="entry name" value="PostSET"/>
    <property type="match status" value="1"/>
</dbReference>
<proteinExistence type="predicted"/>
<evidence type="ECO:0000256" key="5">
    <source>
        <dbReference type="ARBA" id="ARBA00022679"/>
    </source>
</evidence>
<keyword evidence="5" id="KW-0808">Transferase</keyword>
<dbReference type="InterPro" id="IPR024657">
    <property type="entry name" value="COMPASS_Set1_N-SET"/>
</dbReference>
<feature type="compositionally biased region" description="Basic and acidic residues" evidence="14">
    <location>
        <begin position="306"/>
        <end position="334"/>
    </location>
</feature>
<feature type="region of interest" description="Disordered" evidence="14">
    <location>
        <begin position="811"/>
        <end position="840"/>
    </location>
</feature>
<dbReference type="PROSITE" id="PS50868">
    <property type="entry name" value="POST_SET"/>
    <property type="match status" value="1"/>
</dbReference>
<protein>
    <recommendedName>
        <fullName evidence="3">Histone-lysine N-methyltransferase, H3 lysine-4 specific</fullName>
        <ecNumber evidence="2">2.1.1.354</ecNumber>
    </recommendedName>
    <alternativeName>
        <fullName evidence="9">SET domain-containing protein 1</fullName>
    </alternativeName>
</protein>
<comment type="caution">
    <text evidence="18">The sequence shown here is derived from an EMBL/GenBank/DDBJ whole genome shotgun (WGS) entry which is preliminary data.</text>
</comment>
<feature type="compositionally biased region" description="Polar residues" evidence="14">
    <location>
        <begin position="753"/>
        <end position="764"/>
    </location>
</feature>
<dbReference type="SMR" id="A0A015IIK1"/>
<feature type="compositionally biased region" description="Basic and acidic residues" evidence="14">
    <location>
        <begin position="448"/>
        <end position="470"/>
    </location>
</feature>
<feature type="region of interest" description="Disordered" evidence="14">
    <location>
        <begin position="627"/>
        <end position="764"/>
    </location>
</feature>
<keyword evidence="6" id="KW-0949">S-adenosyl-L-methionine</keyword>
<reference evidence="18 19" key="1">
    <citation type="submission" date="2014-02" db="EMBL/GenBank/DDBJ databases">
        <title>Single nucleus genome sequencing reveals high similarity among nuclei of an endomycorrhizal fungus.</title>
        <authorList>
            <person name="Lin K."/>
            <person name="Geurts R."/>
            <person name="Zhang Z."/>
            <person name="Limpens E."/>
            <person name="Saunders D.G."/>
            <person name="Mu D."/>
            <person name="Pang E."/>
            <person name="Cao H."/>
            <person name="Cha H."/>
            <person name="Lin T."/>
            <person name="Zhou Q."/>
            <person name="Shang Y."/>
            <person name="Li Y."/>
            <person name="Ivanov S."/>
            <person name="Sharma T."/>
            <person name="Velzen R.V."/>
            <person name="Ruijter N.D."/>
            <person name="Aanen D.K."/>
            <person name="Win J."/>
            <person name="Kamoun S."/>
            <person name="Bisseling T."/>
            <person name="Huang S."/>
        </authorList>
    </citation>
    <scope>NUCLEOTIDE SEQUENCE [LARGE SCALE GENOMIC DNA]</scope>
    <source>
        <strain evidence="19">DAOM197198w</strain>
    </source>
</reference>
<evidence type="ECO:0000256" key="13">
    <source>
        <dbReference type="PROSITE-ProRule" id="PRU00176"/>
    </source>
</evidence>
<evidence type="ECO:0000256" key="1">
    <source>
        <dbReference type="ARBA" id="ARBA00004123"/>
    </source>
</evidence>
<feature type="compositionally biased region" description="Acidic residues" evidence="14">
    <location>
        <begin position="335"/>
        <end position="350"/>
    </location>
</feature>
<evidence type="ECO:0000259" key="15">
    <source>
        <dbReference type="PROSITE" id="PS50102"/>
    </source>
</evidence>
<dbReference type="InterPro" id="IPR001214">
    <property type="entry name" value="SET_dom"/>
</dbReference>
<dbReference type="InterPro" id="IPR044570">
    <property type="entry name" value="Set1-like"/>
</dbReference>
<evidence type="ECO:0000256" key="14">
    <source>
        <dbReference type="SAM" id="MobiDB-lite"/>
    </source>
</evidence>
<comment type="subcellular location">
    <subcellularLocation>
        <location evidence="1">Nucleus</location>
    </subcellularLocation>
</comment>
<dbReference type="SMART" id="SM01291">
    <property type="entry name" value="N-SET"/>
    <property type="match status" value="1"/>
</dbReference>
<evidence type="ECO:0000256" key="3">
    <source>
        <dbReference type="ARBA" id="ARBA00015839"/>
    </source>
</evidence>
<dbReference type="PROSITE" id="PS50102">
    <property type="entry name" value="RRM"/>
    <property type="match status" value="1"/>
</dbReference>
<dbReference type="InterPro" id="IPR000504">
    <property type="entry name" value="RRM_dom"/>
</dbReference>
<dbReference type="SUPFAM" id="SSF82199">
    <property type="entry name" value="SET domain"/>
    <property type="match status" value="1"/>
</dbReference>
<evidence type="ECO:0000256" key="10">
    <source>
        <dbReference type="ARBA" id="ARBA00047571"/>
    </source>
</evidence>
<feature type="compositionally biased region" description="Low complexity" evidence="14">
    <location>
        <begin position="659"/>
        <end position="671"/>
    </location>
</feature>
<feature type="region of interest" description="Disordered" evidence="14">
    <location>
        <begin position="544"/>
        <end position="594"/>
    </location>
</feature>
<evidence type="ECO:0000256" key="7">
    <source>
        <dbReference type="ARBA" id="ARBA00022853"/>
    </source>
</evidence>
<dbReference type="STRING" id="1432141.A0A015IIK1"/>
<organism evidence="18 19">
    <name type="scientific">Rhizophagus irregularis (strain DAOM 197198w)</name>
    <name type="common">Glomus intraradices</name>
    <dbReference type="NCBI Taxonomy" id="1432141"/>
    <lineage>
        <taxon>Eukaryota</taxon>
        <taxon>Fungi</taxon>
        <taxon>Fungi incertae sedis</taxon>
        <taxon>Mucoromycota</taxon>
        <taxon>Glomeromycotina</taxon>
        <taxon>Glomeromycetes</taxon>
        <taxon>Glomerales</taxon>
        <taxon>Glomeraceae</taxon>
        <taxon>Rhizophagus</taxon>
    </lineage>
</organism>
<feature type="domain" description="Post-SET" evidence="17">
    <location>
        <begin position="1158"/>
        <end position="1174"/>
    </location>
</feature>
<dbReference type="Gene3D" id="2.170.270.10">
    <property type="entry name" value="SET domain"/>
    <property type="match status" value="1"/>
</dbReference>
<keyword evidence="4" id="KW-0489">Methyltransferase</keyword>
<dbReference type="SMART" id="SM00317">
    <property type="entry name" value="SET"/>
    <property type="match status" value="1"/>
</dbReference>
<evidence type="ECO:0000313" key="19">
    <source>
        <dbReference type="Proteomes" id="UP000022910"/>
    </source>
</evidence>
<feature type="compositionally biased region" description="Low complexity" evidence="14">
    <location>
        <begin position="740"/>
        <end position="752"/>
    </location>
</feature>
<dbReference type="InterPro" id="IPR012677">
    <property type="entry name" value="Nucleotide-bd_a/b_plait_sf"/>
</dbReference>
<evidence type="ECO:0000256" key="6">
    <source>
        <dbReference type="ARBA" id="ARBA00022691"/>
    </source>
</evidence>